<sequence>MELSRRIASAIVLIMLLFTAHEMGMSTVEARTCESQSHKFKGPCLNFSNCAKVCASEGFDGGKCKGFRRLCFCTKHC</sequence>
<feature type="chain" id="PRO_5040097929" description="Knottins-like domain-containing protein" evidence="3">
    <location>
        <begin position="31"/>
        <end position="77"/>
    </location>
</feature>
<dbReference type="PANTHER" id="PTHR33147:SF159">
    <property type="entry name" value="PPT, PUTATIVE, EXPRESSED-RELATED"/>
    <property type="match status" value="1"/>
</dbReference>
<dbReference type="CDD" id="cd00107">
    <property type="entry name" value="Knot1"/>
    <property type="match status" value="1"/>
</dbReference>
<keyword evidence="1 3" id="KW-0732">Signal</keyword>
<dbReference type="SMART" id="SM00505">
    <property type="entry name" value="Knot1"/>
    <property type="match status" value="1"/>
</dbReference>
<dbReference type="AlphaFoldDB" id="A0A9D5C9A6"/>
<reference evidence="6" key="1">
    <citation type="submission" date="2021-03" db="EMBL/GenBank/DDBJ databases">
        <authorList>
            <person name="Li Z."/>
            <person name="Yang C."/>
        </authorList>
    </citation>
    <scope>NUCLEOTIDE SEQUENCE</scope>
    <source>
        <strain evidence="6">Dzin_1.0</strain>
        <tissue evidence="6">Leaf</tissue>
    </source>
</reference>
<dbReference type="EMBL" id="JAGGNH010000006">
    <property type="protein sequence ID" value="KAJ0968884.1"/>
    <property type="molecule type" value="Genomic_DNA"/>
</dbReference>
<accession>A0A9D5C9A6</accession>
<dbReference type="Proteomes" id="UP001085076">
    <property type="component" value="Miscellaneous, Linkage group lg06"/>
</dbReference>
<dbReference type="GO" id="GO:0006952">
    <property type="term" value="P:defense response"/>
    <property type="evidence" value="ECO:0007669"/>
    <property type="project" value="InterPro"/>
</dbReference>
<keyword evidence="2" id="KW-1015">Disulfide bond</keyword>
<evidence type="ECO:0000256" key="2">
    <source>
        <dbReference type="ARBA" id="ARBA00023157"/>
    </source>
</evidence>
<evidence type="ECO:0000256" key="1">
    <source>
        <dbReference type="ARBA" id="ARBA00022729"/>
    </source>
</evidence>
<evidence type="ECO:0000313" key="7">
    <source>
        <dbReference type="Proteomes" id="UP001085076"/>
    </source>
</evidence>
<dbReference type="InterPro" id="IPR003614">
    <property type="entry name" value="Knottins"/>
</dbReference>
<comment type="caution">
    <text evidence="6">The sequence shown here is derived from an EMBL/GenBank/DDBJ whole genome shotgun (WGS) entry which is preliminary data.</text>
</comment>
<proteinExistence type="predicted"/>
<organism evidence="6 7">
    <name type="scientific">Dioscorea zingiberensis</name>
    <dbReference type="NCBI Taxonomy" id="325984"/>
    <lineage>
        <taxon>Eukaryota</taxon>
        <taxon>Viridiplantae</taxon>
        <taxon>Streptophyta</taxon>
        <taxon>Embryophyta</taxon>
        <taxon>Tracheophyta</taxon>
        <taxon>Spermatophyta</taxon>
        <taxon>Magnoliopsida</taxon>
        <taxon>Liliopsida</taxon>
        <taxon>Dioscoreales</taxon>
        <taxon>Dioscoreaceae</taxon>
        <taxon>Dioscorea</taxon>
    </lineage>
</organism>
<dbReference type="Pfam" id="PF00304">
    <property type="entry name" value="Gamma-thionin"/>
    <property type="match status" value="1"/>
</dbReference>
<dbReference type="PRINTS" id="PR00288">
    <property type="entry name" value="PUROTHIONIN"/>
</dbReference>
<dbReference type="InterPro" id="IPR008176">
    <property type="entry name" value="Defensin_plant"/>
</dbReference>
<gene>
    <name evidence="5" type="ORF">J5N97_021761</name>
    <name evidence="6" type="ORF">J5N97_021868</name>
</gene>
<dbReference type="PROSITE" id="PS00940">
    <property type="entry name" value="GAMMA_THIONIN"/>
    <property type="match status" value="1"/>
</dbReference>
<keyword evidence="7" id="KW-1185">Reference proteome</keyword>
<evidence type="ECO:0000259" key="4">
    <source>
        <dbReference type="SMART" id="SM00505"/>
    </source>
</evidence>
<evidence type="ECO:0000256" key="3">
    <source>
        <dbReference type="SAM" id="SignalP"/>
    </source>
</evidence>
<dbReference type="Gene3D" id="3.30.30.10">
    <property type="entry name" value="Knottin, scorpion toxin-like"/>
    <property type="match status" value="1"/>
</dbReference>
<dbReference type="SUPFAM" id="SSF57095">
    <property type="entry name" value="Scorpion toxin-like"/>
    <property type="match status" value="1"/>
</dbReference>
<dbReference type="InterPro" id="IPR036574">
    <property type="entry name" value="Scorpion_toxin-like_sf"/>
</dbReference>
<evidence type="ECO:0000313" key="5">
    <source>
        <dbReference type="EMBL" id="KAJ0968884.1"/>
    </source>
</evidence>
<dbReference type="EMBL" id="JAGGNH010000006">
    <property type="protein sequence ID" value="KAJ0968991.1"/>
    <property type="molecule type" value="Genomic_DNA"/>
</dbReference>
<reference evidence="6" key="2">
    <citation type="journal article" date="2022" name="Hortic Res">
        <title>The genome of Dioscorea zingiberensis sheds light on the biosynthesis, origin and evolution of the medicinally important diosgenin saponins.</title>
        <authorList>
            <person name="Li Y."/>
            <person name="Tan C."/>
            <person name="Li Z."/>
            <person name="Guo J."/>
            <person name="Li S."/>
            <person name="Chen X."/>
            <person name="Wang C."/>
            <person name="Dai X."/>
            <person name="Yang H."/>
            <person name="Song W."/>
            <person name="Hou L."/>
            <person name="Xu J."/>
            <person name="Tong Z."/>
            <person name="Xu A."/>
            <person name="Yuan X."/>
            <person name="Wang W."/>
            <person name="Yang Q."/>
            <person name="Chen L."/>
            <person name="Sun Z."/>
            <person name="Wang K."/>
            <person name="Pan B."/>
            <person name="Chen J."/>
            <person name="Bao Y."/>
            <person name="Liu F."/>
            <person name="Qi X."/>
            <person name="Gang D.R."/>
            <person name="Wen J."/>
            <person name="Li J."/>
        </authorList>
    </citation>
    <scope>NUCLEOTIDE SEQUENCE</scope>
    <source>
        <strain evidence="6">Dzin_1.0</strain>
    </source>
</reference>
<dbReference type="PANTHER" id="PTHR33147">
    <property type="entry name" value="DEFENSIN-LIKE PROTEIN 1"/>
    <property type="match status" value="1"/>
</dbReference>
<dbReference type="OrthoDB" id="683455at2759"/>
<evidence type="ECO:0000313" key="6">
    <source>
        <dbReference type="EMBL" id="KAJ0968991.1"/>
    </source>
</evidence>
<name>A0A9D5C9A6_9LILI</name>
<feature type="signal peptide" evidence="3">
    <location>
        <begin position="1"/>
        <end position="30"/>
    </location>
</feature>
<protein>
    <recommendedName>
        <fullName evidence="4">Knottins-like domain-containing protein</fullName>
    </recommendedName>
</protein>
<feature type="domain" description="Knottins-like" evidence="4">
    <location>
        <begin position="32"/>
        <end position="77"/>
    </location>
</feature>